<accession>A0A8S2GDM2</accession>
<dbReference type="Proteomes" id="UP000677228">
    <property type="component" value="Unassembled WGS sequence"/>
</dbReference>
<protein>
    <submittedName>
        <fullName evidence="2">Uncharacterized protein</fullName>
    </submittedName>
</protein>
<feature type="non-terminal residue" evidence="2">
    <location>
        <position position="42"/>
    </location>
</feature>
<feature type="transmembrane region" description="Helical" evidence="1">
    <location>
        <begin position="15"/>
        <end position="33"/>
    </location>
</feature>
<gene>
    <name evidence="2" type="ORF">OVA965_LOCUS46279</name>
    <name evidence="3" type="ORF">TMI583_LOCUS22165</name>
</gene>
<feature type="non-terminal residue" evidence="2">
    <location>
        <position position="1"/>
    </location>
</feature>
<dbReference type="AlphaFoldDB" id="A0A8S2GDM2"/>
<evidence type="ECO:0000313" key="4">
    <source>
        <dbReference type="Proteomes" id="UP000677228"/>
    </source>
</evidence>
<keyword evidence="1" id="KW-0812">Transmembrane</keyword>
<evidence type="ECO:0000313" key="3">
    <source>
        <dbReference type="EMBL" id="CAF3953419.1"/>
    </source>
</evidence>
<comment type="caution">
    <text evidence="2">The sequence shown here is derived from an EMBL/GenBank/DDBJ whole genome shotgun (WGS) entry which is preliminary data.</text>
</comment>
<dbReference type="Proteomes" id="UP000682733">
    <property type="component" value="Unassembled WGS sequence"/>
</dbReference>
<reference evidence="2" key="1">
    <citation type="submission" date="2021-02" db="EMBL/GenBank/DDBJ databases">
        <authorList>
            <person name="Nowell W R."/>
        </authorList>
    </citation>
    <scope>NUCLEOTIDE SEQUENCE</scope>
</reference>
<name>A0A8S2GDM2_9BILA</name>
<proteinExistence type="predicted"/>
<sequence>PPESTPSFKIQNCKTLAYIVGTFIYLIIGATIFDKLESKQED</sequence>
<organism evidence="2 4">
    <name type="scientific">Didymodactylos carnosus</name>
    <dbReference type="NCBI Taxonomy" id="1234261"/>
    <lineage>
        <taxon>Eukaryota</taxon>
        <taxon>Metazoa</taxon>
        <taxon>Spiralia</taxon>
        <taxon>Gnathifera</taxon>
        <taxon>Rotifera</taxon>
        <taxon>Eurotatoria</taxon>
        <taxon>Bdelloidea</taxon>
        <taxon>Philodinida</taxon>
        <taxon>Philodinidae</taxon>
        <taxon>Didymodactylos</taxon>
    </lineage>
</organism>
<keyword evidence="1" id="KW-1133">Transmembrane helix</keyword>
<evidence type="ECO:0000313" key="2">
    <source>
        <dbReference type="EMBL" id="CAF1688670.1"/>
    </source>
</evidence>
<dbReference type="EMBL" id="CAJOBA010030131">
    <property type="protein sequence ID" value="CAF3953419.1"/>
    <property type="molecule type" value="Genomic_DNA"/>
</dbReference>
<evidence type="ECO:0000256" key="1">
    <source>
        <dbReference type="SAM" id="Phobius"/>
    </source>
</evidence>
<dbReference type="EMBL" id="CAJNOK010086755">
    <property type="protein sequence ID" value="CAF1688670.1"/>
    <property type="molecule type" value="Genomic_DNA"/>
</dbReference>
<keyword evidence="1" id="KW-0472">Membrane</keyword>